<reference evidence="3 4" key="1">
    <citation type="submission" date="2020-11" db="EMBL/GenBank/DDBJ databases">
        <title>Amino acid is mineralized and recycled by bacteria in oceanic microbiome.</title>
        <authorList>
            <person name="Zheng L.Y."/>
        </authorList>
    </citation>
    <scope>NUCLEOTIDE SEQUENCE [LARGE SCALE GENOMIC DNA]</scope>
    <source>
        <strain evidence="3 4">A32-1</strain>
    </source>
</reference>
<feature type="chain" id="PRO_5039261734" description="DUF4352 domain-containing protein" evidence="2">
    <location>
        <begin position="21"/>
        <end position="190"/>
    </location>
</feature>
<evidence type="ECO:0000256" key="1">
    <source>
        <dbReference type="SAM" id="MobiDB-lite"/>
    </source>
</evidence>
<dbReference type="AlphaFoldDB" id="A0A7S8MWR7"/>
<dbReference type="EMBL" id="CP064760">
    <property type="protein sequence ID" value="QPE04639.1"/>
    <property type="molecule type" value="Genomic_DNA"/>
</dbReference>
<gene>
    <name evidence="3" type="ORF">IT882_00170</name>
</gene>
<proteinExistence type="predicted"/>
<keyword evidence="4" id="KW-1185">Reference proteome</keyword>
<dbReference type="KEGG" id="msf:IT882_00170"/>
<evidence type="ECO:0000313" key="3">
    <source>
        <dbReference type="EMBL" id="QPE04639.1"/>
    </source>
</evidence>
<protein>
    <recommendedName>
        <fullName evidence="5">DUF4352 domain-containing protein</fullName>
    </recommendedName>
</protein>
<evidence type="ECO:0000313" key="4">
    <source>
        <dbReference type="Proteomes" id="UP000594480"/>
    </source>
</evidence>
<feature type="region of interest" description="Disordered" evidence="1">
    <location>
        <begin position="23"/>
        <end position="47"/>
    </location>
</feature>
<evidence type="ECO:0008006" key="5">
    <source>
        <dbReference type="Google" id="ProtNLM"/>
    </source>
</evidence>
<evidence type="ECO:0000256" key="2">
    <source>
        <dbReference type="SAM" id="SignalP"/>
    </source>
</evidence>
<feature type="signal peptide" evidence="2">
    <location>
        <begin position="1"/>
        <end position="20"/>
    </location>
</feature>
<keyword evidence="2" id="KW-0732">Signal</keyword>
<dbReference type="PROSITE" id="PS51257">
    <property type="entry name" value="PROKAR_LIPOPROTEIN"/>
    <property type="match status" value="1"/>
</dbReference>
<dbReference type="RefSeq" id="WP_195692666.1">
    <property type="nucleotide sequence ID" value="NZ_CP064760.1"/>
</dbReference>
<organism evidence="3 4">
    <name type="scientific">Microbacterium schleiferi</name>
    <dbReference type="NCBI Taxonomy" id="69362"/>
    <lineage>
        <taxon>Bacteria</taxon>
        <taxon>Bacillati</taxon>
        <taxon>Actinomycetota</taxon>
        <taxon>Actinomycetes</taxon>
        <taxon>Micrococcales</taxon>
        <taxon>Microbacteriaceae</taxon>
        <taxon>Microbacterium</taxon>
    </lineage>
</organism>
<accession>A0A7S8MWR7</accession>
<sequence length="190" mass="19230">MRSQPAAALAALAIAGIALTGCTAESSPDPSPTPSISESAEAAPGTRANPLAVGETIPLADGSAWSVGATAATEVGDGYVVLPLRILIDWDAIRAQLVESGDDPADADTLGIDPWASLIVRYIGASGRSYDLFENAAADIPNQLWSVGTVYPPADDLSVNVAVTVPADEIEGGVWTVLNTGGDAVFLAAS</sequence>
<name>A0A7S8MWR7_9MICO</name>
<dbReference type="Proteomes" id="UP000594480">
    <property type="component" value="Chromosome"/>
</dbReference>